<dbReference type="AlphaFoldDB" id="A0AA36GBY5"/>
<evidence type="ECO:0000256" key="1">
    <source>
        <dbReference type="SAM" id="MobiDB-lite"/>
    </source>
</evidence>
<comment type="caution">
    <text evidence="2">The sequence shown here is derived from an EMBL/GenBank/DDBJ whole genome shotgun (WGS) entry which is preliminary data.</text>
</comment>
<feature type="compositionally biased region" description="Basic and acidic residues" evidence="1">
    <location>
        <begin position="100"/>
        <end position="113"/>
    </location>
</feature>
<feature type="compositionally biased region" description="Low complexity" evidence="1">
    <location>
        <begin position="43"/>
        <end position="54"/>
    </location>
</feature>
<feature type="non-terminal residue" evidence="2">
    <location>
        <position position="435"/>
    </location>
</feature>
<protein>
    <submittedName>
        <fullName evidence="2">Uncharacterized protein</fullName>
    </submittedName>
</protein>
<reference evidence="2" key="1">
    <citation type="submission" date="2023-06" db="EMBL/GenBank/DDBJ databases">
        <authorList>
            <person name="Delattre M."/>
        </authorList>
    </citation>
    <scope>NUCLEOTIDE SEQUENCE</scope>
    <source>
        <strain evidence="2">AF72</strain>
    </source>
</reference>
<name>A0AA36GBY5_9BILA</name>
<organism evidence="2 3">
    <name type="scientific">Mesorhabditis spiculigera</name>
    <dbReference type="NCBI Taxonomy" id="96644"/>
    <lineage>
        <taxon>Eukaryota</taxon>
        <taxon>Metazoa</taxon>
        <taxon>Ecdysozoa</taxon>
        <taxon>Nematoda</taxon>
        <taxon>Chromadorea</taxon>
        <taxon>Rhabditida</taxon>
        <taxon>Rhabditina</taxon>
        <taxon>Rhabditomorpha</taxon>
        <taxon>Rhabditoidea</taxon>
        <taxon>Rhabditidae</taxon>
        <taxon>Mesorhabditinae</taxon>
        <taxon>Mesorhabditis</taxon>
    </lineage>
</organism>
<dbReference type="Proteomes" id="UP001177023">
    <property type="component" value="Unassembled WGS sequence"/>
</dbReference>
<feature type="region of interest" description="Disordered" evidence="1">
    <location>
        <begin position="1"/>
        <end position="191"/>
    </location>
</feature>
<dbReference type="InterPro" id="IPR008569">
    <property type="entry name" value="DUF851"/>
</dbReference>
<keyword evidence="3" id="KW-1185">Reference proteome</keyword>
<gene>
    <name evidence="2" type="ORF">MSPICULIGERA_LOCUS18065</name>
</gene>
<sequence length="435" mass="48460">MSAGVPSVQYNGNEPNNNSGKGKVVVREDDGNGGGIDNEQPNAAETRATAAAQTISEQQFQELFSGHGELPVEIVTPPRGRRQQSAQVSPGQQPTAAQKSAREKAKAKKEAAEKKKRKQRKIPSSGKPTAGPKSQKNDSGGRVSPDRKQSDSPRQSGRQTAADGKRKSESKIRPAEPPQFEPAKSSASRDQVGFTGKLKFAFKKVFKDDQLEKNEHLLKEGDDLAPTKKGKDAKQKKKMVVKDDKVEDVAATSIRIKDIALREDLVLVKNFDNNGQLFIKNRPFWRAMAPEEEDTNDTLPMASTVVLDVANKTIALTEPPDEDIKFDVYAEQATLAARDADHFSRELIFGNTVRNIIATMNCDDSQQREDNTRCPHIWYKDQPTRMQEYKFNPLTHEMKSREMPYVRTNIGVVHGKTKDKGLRRVMRFIFPPPAV</sequence>
<evidence type="ECO:0000313" key="3">
    <source>
        <dbReference type="Proteomes" id="UP001177023"/>
    </source>
</evidence>
<feature type="compositionally biased region" description="Polar residues" evidence="1">
    <location>
        <begin position="83"/>
        <end position="95"/>
    </location>
</feature>
<accession>A0AA36GBY5</accession>
<dbReference type="Pfam" id="PF05867">
    <property type="entry name" value="DUF851"/>
    <property type="match status" value="1"/>
</dbReference>
<feature type="compositionally biased region" description="Polar residues" evidence="1">
    <location>
        <begin position="8"/>
        <end position="20"/>
    </location>
</feature>
<dbReference type="EMBL" id="CATQJA010002657">
    <property type="protein sequence ID" value="CAJ0579860.1"/>
    <property type="molecule type" value="Genomic_DNA"/>
</dbReference>
<feature type="compositionally biased region" description="Basic and acidic residues" evidence="1">
    <location>
        <begin position="163"/>
        <end position="174"/>
    </location>
</feature>
<proteinExistence type="predicted"/>
<evidence type="ECO:0000313" key="2">
    <source>
        <dbReference type="EMBL" id="CAJ0579860.1"/>
    </source>
</evidence>